<reference evidence="1" key="1">
    <citation type="submission" date="2024-06" db="EMBL/GenBank/DDBJ databases">
        <authorList>
            <person name="Coelho C."/>
            <person name="Bento M."/>
            <person name="Garcia E."/>
            <person name="Camelo A."/>
            <person name="Brandao I."/>
            <person name="Espirito Santo C."/>
            <person name="Trovao J."/>
            <person name="Verissimo A."/>
            <person name="Costa J."/>
            <person name="Tiago I."/>
        </authorList>
    </citation>
    <scope>NUCLEOTIDE SEQUENCE</scope>
    <source>
        <strain evidence="1">KWT182</strain>
    </source>
</reference>
<dbReference type="EMBL" id="CP157947">
    <property type="protein sequence ID" value="XBS68001.1"/>
    <property type="molecule type" value="Genomic_DNA"/>
</dbReference>
<dbReference type="AlphaFoldDB" id="A0AAU7Q6G6"/>
<name>A0AAU7Q6G6_9GAMM</name>
<proteinExistence type="predicted"/>
<sequence>MAFAEKGGGAEGYGDVALYLKKSAKGFMTFTPYDSGAFSANSKYDAEKIRSATAVQGNIYPLIGYAKKGQLDFYKGNLEKLHYLDYIEWQAHGAILFNTDVQYLTFDQKKE</sequence>
<protein>
    <submittedName>
        <fullName evidence="1">Uncharacterized protein</fullName>
    </submittedName>
</protein>
<gene>
    <name evidence="1" type="ORF">ABK905_13950</name>
</gene>
<organism evidence="1">
    <name type="scientific">Acerihabitans sp. KWT182</name>
    <dbReference type="NCBI Taxonomy" id="3157919"/>
    <lineage>
        <taxon>Bacteria</taxon>
        <taxon>Pseudomonadati</taxon>
        <taxon>Pseudomonadota</taxon>
        <taxon>Gammaproteobacteria</taxon>
        <taxon>Enterobacterales</taxon>
        <taxon>Pectobacteriaceae</taxon>
        <taxon>Acerihabitans</taxon>
    </lineage>
</organism>
<accession>A0AAU7Q6G6</accession>
<evidence type="ECO:0000313" key="1">
    <source>
        <dbReference type="EMBL" id="XBS68001.1"/>
    </source>
</evidence>